<reference evidence="2 3" key="1">
    <citation type="submission" date="2018-04" db="EMBL/GenBank/DDBJ databases">
        <title>WGS assembly of Panicum hallii var. hallii HAL2.</title>
        <authorList>
            <person name="Lovell J."/>
            <person name="Jenkins J."/>
            <person name="Lowry D."/>
            <person name="Mamidi S."/>
            <person name="Sreedasyam A."/>
            <person name="Weng X."/>
            <person name="Barry K."/>
            <person name="Bonette J."/>
            <person name="Campitelli B."/>
            <person name="Daum C."/>
            <person name="Gordon S."/>
            <person name="Gould B."/>
            <person name="Lipzen A."/>
            <person name="MacQueen A."/>
            <person name="Palacio-Mejia J."/>
            <person name="Plott C."/>
            <person name="Shakirov E."/>
            <person name="Shu S."/>
            <person name="Yoshinaga Y."/>
            <person name="Zane M."/>
            <person name="Rokhsar D."/>
            <person name="Grimwood J."/>
            <person name="Schmutz J."/>
            <person name="Juenger T."/>
        </authorList>
    </citation>
    <scope>NUCLEOTIDE SEQUENCE [LARGE SCALE GENOMIC DNA]</scope>
    <source>
        <strain evidence="3">cv. HAL2</strain>
    </source>
</reference>
<dbReference type="AlphaFoldDB" id="A0A2T7C5J5"/>
<evidence type="ECO:0000256" key="1">
    <source>
        <dbReference type="SAM" id="MobiDB-lite"/>
    </source>
</evidence>
<name>A0A2T7C5J5_9POAL</name>
<keyword evidence="3" id="KW-1185">Reference proteome</keyword>
<gene>
    <name evidence="2" type="ORF">GQ55_9G211500</name>
</gene>
<feature type="region of interest" description="Disordered" evidence="1">
    <location>
        <begin position="57"/>
        <end position="81"/>
    </location>
</feature>
<dbReference type="Gramene" id="PUZ38618">
    <property type="protein sequence ID" value="PUZ38618"/>
    <property type="gene ID" value="GQ55_9G211500"/>
</dbReference>
<evidence type="ECO:0000313" key="3">
    <source>
        <dbReference type="Proteomes" id="UP000244336"/>
    </source>
</evidence>
<sequence>MLRDDIAWRRNDGKQAEMRGPRPDRPHAFIEPVIDASKSAAGVGTRAPFLSCRSRSRRRIHPRRRSTPGRGGSLRRWRWCW</sequence>
<dbReference type="EMBL" id="CM009757">
    <property type="protein sequence ID" value="PUZ38618.1"/>
    <property type="molecule type" value="Genomic_DNA"/>
</dbReference>
<proteinExistence type="predicted"/>
<organism evidence="2 3">
    <name type="scientific">Panicum hallii var. hallii</name>
    <dbReference type="NCBI Taxonomy" id="1504633"/>
    <lineage>
        <taxon>Eukaryota</taxon>
        <taxon>Viridiplantae</taxon>
        <taxon>Streptophyta</taxon>
        <taxon>Embryophyta</taxon>
        <taxon>Tracheophyta</taxon>
        <taxon>Spermatophyta</taxon>
        <taxon>Magnoliopsida</taxon>
        <taxon>Liliopsida</taxon>
        <taxon>Poales</taxon>
        <taxon>Poaceae</taxon>
        <taxon>PACMAD clade</taxon>
        <taxon>Panicoideae</taxon>
        <taxon>Panicodae</taxon>
        <taxon>Paniceae</taxon>
        <taxon>Panicinae</taxon>
        <taxon>Panicum</taxon>
        <taxon>Panicum sect. Panicum</taxon>
    </lineage>
</organism>
<evidence type="ECO:0000313" key="2">
    <source>
        <dbReference type="EMBL" id="PUZ38618.1"/>
    </source>
</evidence>
<feature type="region of interest" description="Disordered" evidence="1">
    <location>
        <begin position="1"/>
        <end position="26"/>
    </location>
</feature>
<protein>
    <submittedName>
        <fullName evidence="2">Uncharacterized protein</fullName>
    </submittedName>
</protein>
<dbReference type="Proteomes" id="UP000244336">
    <property type="component" value="Chromosome 9"/>
</dbReference>
<accession>A0A2T7C5J5</accession>